<dbReference type="Proteomes" id="UP001303373">
    <property type="component" value="Chromosome 3"/>
</dbReference>
<keyword evidence="6" id="KW-0472">Membrane</keyword>
<dbReference type="InterPro" id="IPR001680">
    <property type="entry name" value="WD40_rpt"/>
</dbReference>
<gene>
    <name evidence="8" type="ORF">R9X50_00193100</name>
</gene>
<dbReference type="EMBL" id="CP138582">
    <property type="protein sequence ID" value="WPG99120.1"/>
    <property type="molecule type" value="Genomic_DNA"/>
</dbReference>
<feature type="region of interest" description="Disordered" evidence="7">
    <location>
        <begin position="52"/>
        <end position="97"/>
    </location>
</feature>
<dbReference type="Gene3D" id="3.40.50.1820">
    <property type="entry name" value="alpha/beta hydrolase"/>
    <property type="match status" value="1"/>
</dbReference>
<feature type="compositionally biased region" description="Polar residues" evidence="7">
    <location>
        <begin position="134"/>
        <end position="144"/>
    </location>
</feature>
<dbReference type="GO" id="GO:0005739">
    <property type="term" value="C:mitochondrion"/>
    <property type="evidence" value="ECO:0007669"/>
    <property type="project" value="UniProtKB-SubCell"/>
</dbReference>
<protein>
    <submittedName>
        <fullName evidence="8">Uncharacterized protein</fullName>
    </submittedName>
</protein>
<keyword evidence="4" id="KW-0256">Endoplasmic reticulum</keyword>
<feature type="compositionally biased region" description="Polar residues" evidence="7">
    <location>
        <begin position="77"/>
        <end position="86"/>
    </location>
</feature>
<evidence type="ECO:0000256" key="7">
    <source>
        <dbReference type="SAM" id="MobiDB-lite"/>
    </source>
</evidence>
<evidence type="ECO:0000313" key="8">
    <source>
        <dbReference type="EMBL" id="WPG99120.1"/>
    </source>
</evidence>
<keyword evidence="9" id="KW-1185">Reference proteome</keyword>
<evidence type="ECO:0000256" key="6">
    <source>
        <dbReference type="ARBA" id="ARBA00023136"/>
    </source>
</evidence>
<dbReference type="SMART" id="SM00320">
    <property type="entry name" value="WD40"/>
    <property type="match status" value="4"/>
</dbReference>
<dbReference type="SUPFAM" id="SSF53474">
    <property type="entry name" value="alpha/beta-Hydrolases"/>
    <property type="match status" value="1"/>
</dbReference>
<dbReference type="PANTHER" id="PTHR48182">
    <property type="entry name" value="PROTEIN SERAC1"/>
    <property type="match status" value="1"/>
</dbReference>
<dbReference type="InterPro" id="IPR015943">
    <property type="entry name" value="WD40/YVTN_repeat-like_dom_sf"/>
</dbReference>
<comment type="subcellular location">
    <subcellularLocation>
        <location evidence="2">Endoplasmic reticulum</location>
    </subcellularLocation>
    <subcellularLocation>
        <location evidence="3">Membrane</location>
    </subcellularLocation>
    <subcellularLocation>
        <location evidence="1">Mitochondrion</location>
    </subcellularLocation>
</comment>
<sequence>MVSCALPPDRLGLQVLLDLTCGPGYDSEDVDIIAVHGLGADPDETWCHEPLKTKKDESHEDPIKEAGRDQTKKSVAFESQKSNTAQAKEPDAGEPQIIDDVPAKKHERMSIMSSVFPAKQIERTSFMSRIKATFTRSKAPSSEKSPLKAEPIPVPNASPVPKISPTEEAPVAAESPTTKAPVATESPPAPKPAVEQPAGLFPPGISWLTHKYGLPDLFPTARIMRFGYDLDWNESSKVVRRIHDLGARLFQDLMEKRESCYRRPLVFIAHGYGGLVVLKALMEYMRYVGQDRDIQRIAGVIFLGTPFRRSTGNSRLKMPLAIARPRALVITDEESNDIDWFVEAFTQHYYNFRGIKPGMVCFIEQNMSYKDAIVDETSGCLFGAATAFIDCDHLNMNKFTTAGDRNLSLLLDNIRYLFIGFGRDWQADLLEGDPSRLAAGAYEGSSRKLRTNETVSCSLVQWELCYEIFRANDANSRLSKVLFTRDSKFFFAISQTKNAFRVRVFDIRESIFQLELMQDFVLEAASIEISPTGSHIAGHTKPGDGLSIWNTPTDMPRRRRWLEPDENRHYRYSMRKSVLMEDAPFCFSSDGLLVAEATVDGGVEVHNLAKPTLQLSLPSAFPAQPLATISVLKFSADASILAAGTRNGRVVVWSVGQATLAVFDGHCDQIVKLFFSGPEDGGQICILSSNGMVQNFDLSYFRHQGNASAGNVRDLEVCPEGRLSATLLHDGRILVRDPETRQAWPIKVDDRTDQISFSQDARLIAGYGRPAKGLKLWNIVTGAVHQTLSENIKFDRLCFSPDGKLIAAVSLSEHAIHFWKGASERSVELSYRDIRRSRNEYW</sequence>
<organism evidence="8 9">
    <name type="scientific">Acrodontium crateriforme</name>
    <dbReference type="NCBI Taxonomy" id="150365"/>
    <lineage>
        <taxon>Eukaryota</taxon>
        <taxon>Fungi</taxon>
        <taxon>Dikarya</taxon>
        <taxon>Ascomycota</taxon>
        <taxon>Pezizomycotina</taxon>
        <taxon>Dothideomycetes</taxon>
        <taxon>Dothideomycetidae</taxon>
        <taxon>Mycosphaerellales</taxon>
        <taxon>Teratosphaeriaceae</taxon>
        <taxon>Acrodontium</taxon>
    </lineage>
</organism>
<name>A0AAQ3R348_9PEZI</name>
<dbReference type="AlphaFoldDB" id="A0AAQ3R348"/>
<feature type="compositionally biased region" description="Basic and acidic residues" evidence="7">
    <location>
        <begin position="52"/>
        <end position="72"/>
    </location>
</feature>
<evidence type="ECO:0000256" key="5">
    <source>
        <dbReference type="ARBA" id="ARBA00023128"/>
    </source>
</evidence>
<keyword evidence="5" id="KW-0496">Mitochondrion</keyword>
<dbReference type="Gene3D" id="2.130.10.10">
    <property type="entry name" value="YVTN repeat-like/Quinoprotein amine dehydrogenase"/>
    <property type="match status" value="2"/>
</dbReference>
<dbReference type="PANTHER" id="PTHR48182:SF2">
    <property type="entry name" value="PROTEIN SERAC1"/>
    <property type="match status" value="1"/>
</dbReference>
<evidence type="ECO:0000256" key="4">
    <source>
        <dbReference type="ARBA" id="ARBA00022824"/>
    </source>
</evidence>
<dbReference type="GO" id="GO:0005783">
    <property type="term" value="C:endoplasmic reticulum"/>
    <property type="evidence" value="ECO:0007669"/>
    <property type="project" value="UniProtKB-SubCell"/>
</dbReference>
<evidence type="ECO:0000313" key="9">
    <source>
        <dbReference type="Proteomes" id="UP001303373"/>
    </source>
</evidence>
<proteinExistence type="predicted"/>
<dbReference type="SUPFAM" id="SSF69322">
    <property type="entry name" value="Tricorn protease domain 2"/>
    <property type="match status" value="1"/>
</dbReference>
<evidence type="ECO:0000256" key="3">
    <source>
        <dbReference type="ARBA" id="ARBA00004370"/>
    </source>
</evidence>
<evidence type="ECO:0000256" key="1">
    <source>
        <dbReference type="ARBA" id="ARBA00004173"/>
    </source>
</evidence>
<accession>A0AAQ3R348</accession>
<reference evidence="8 9" key="1">
    <citation type="submission" date="2023-11" db="EMBL/GenBank/DDBJ databases">
        <title>An acidophilic fungus is an integral part of prey digestion in a carnivorous sundew plant.</title>
        <authorList>
            <person name="Tsai I.J."/>
        </authorList>
    </citation>
    <scope>NUCLEOTIDE SEQUENCE [LARGE SCALE GENOMIC DNA]</scope>
    <source>
        <strain evidence="8">169a</strain>
    </source>
</reference>
<evidence type="ECO:0000256" key="2">
    <source>
        <dbReference type="ARBA" id="ARBA00004240"/>
    </source>
</evidence>
<feature type="region of interest" description="Disordered" evidence="7">
    <location>
        <begin position="134"/>
        <end position="194"/>
    </location>
</feature>
<dbReference type="GO" id="GO:0016020">
    <property type="term" value="C:membrane"/>
    <property type="evidence" value="ECO:0007669"/>
    <property type="project" value="UniProtKB-SubCell"/>
</dbReference>
<dbReference type="InterPro" id="IPR029058">
    <property type="entry name" value="AB_hydrolase_fold"/>
</dbReference>
<dbReference type="InterPro" id="IPR052374">
    <property type="entry name" value="SERAC1"/>
</dbReference>